<feature type="transmembrane region" description="Helical" evidence="5">
    <location>
        <begin position="131"/>
        <end position="150"/>
    </location>
</feature>
<keyword evidence="3 5" id="KW-0472">Membrane</keyword>
<dbReference type="RefSeq" id="WP_269832307.1">
    <property type="nucleotide sequence ID" value="NZ_JAPZLT010000012.1"/>
</dbReference>
<feature type="transmembrane region" description="Helical" evidence="5">
    <location>
        <begin position="162"/>
        <end position="182"/>
    </location>
</feature>
<dbReference type="Gene3D" id="1.20.1250.20">
    <property type="entry name" value="MFS general substrate transporter like domains"/>
    <property type="match status" value="2"/>
</dbReference>
<feature type="transmembrane region" description="Helical" evidence="5">
    <location>
        <begin position="279"/>
        <end position="301"/>
    </location>
</feature>
<evidence type="ECO:0000256" key="4">
    <source>
        <dbReference type="SAM" id="MobiDB-lite"/>
    </source>
</evidence>
<accession>A0A9X3KGS2</accession>
<keyword evidence="8" id="KW-1185">Reference proteome</keyword>
<reference evidence="7" key="1">
    <citation type="submission" date="2022-12" db="EMBL/GenBank/DDBJ databases">
        <title>Draft genome sequences of 22 rhizogenic Agrobacterium biovar 1 strains, the causative agent of hairy root disease.</title>
        <authorList>
            <person name="Kim N."/>
            <person name="Vargas P."/>
            <person name="Rediers H."/>
        </authorList>
    </citation>
    <scope>NUCLEOTIDE SEQUENCE</scope>
    <source>
        <strain evidence="7">ST07.17.026</strain>
    </source>
</reference>
<evidence type="ECO:0000313" key="8">
    <source>
        <dbReference type="Proteomes" id="UP001151309"/>
    </source>
</evidence>
<dbReference type="GO" id="GO:0022857">
    <property type="term" value="F:transmembrane transporter activity"/>
    <property type="evidence" value="ECO:0007669"/>
    <property type="project" value="InterPro"/>
</dbReference>
<evidence type="ECO:0000256" key="3">
    <source>
        <dbReference type="ARBA" id="ARBA00023136"/>
    </source>
</evidence>
<dbReference type="InterPro" id="IPR020846">
    <property type="entry name" value="MFS_dom"/>
</dbReference>
<evidence type="ECO:0000313" key="7">
    <source>
        <dbReference type="EMBL" id="MCZ7911532.1"/>
    </source>
</evidence>
<feature type="transmembrane region" description="Helical" evidence="5">
    <location>
        <begin position="194"/>
        <end position="214"/>
    </location>
</feature>
<feature type="transmembrane region" description="Helical" evidence="5">
    <location>
        <begin position="37"/>
        <end position="56"/>
    </location>
</feature>
<feature type="transmembrane region" description="Helical" evidence="5">
    <location>
        <begin position="369"/>
        <end position="389"/>
    </location>
</feature>
<dbReference type="Proteomes" id="UP001151309">
    <property type="component" value="Unassembled WGS sequence"/>
</dbReference>
<dbReference type="SUPFAM" id="SSF103473">
    <property type="entry name" value="MFS general substrate transporter"/>
    <property type="match status" value="1"/>
</dbReference>
<feature type="region of interest" description="Disordered" evidence="4">
    <location>
        <begin position="1"/>
        <end position="22"/>
    </location>
</feature>
<evidence type="ECO:0000256" key="5">
    <source>
        <dbReference type="SAM" id="Phobius"/>
    </source>
</evidence>
<dbReference type="GO" id="GO:0005886">
    <property type="term" value="C:plasma membrane"/>
    <property type="evidence" value="ECO:0007669"/>
    <property type="project" value="TreeGrafter"/>
</dbReference>
<organism evidence="7 8">
    <name type="scientific">Agrobacterium leguminum</name>
    <dbReference type="NCBI Taxonomy" id="2792015"/>
    <lineage>
        <taxon>Bacteria</taxon>
        <taxon>Pseudomonadati</taxon>
        <taxon>Pseudomonadota</taxon>
        <taxon>Alphaproteobacteria</taxon>
        <taxon>Hyphomicrobiales</taxon>
        <taxon>Rhizobiaceae</taxon>
        <taxon>Rhizobium/Agrobacterium group</taxon>
        <taxon>Agrobacterium</taxon>
    </lineage>
</organism>
<keyword evidence="1 5" id="KW-0812">Transmembrane</keyword>
<feature type="transmembrane region" description="Helical" evidence="5">
    <location>
        <begin position="243"/>
        <end position="267"/>
    </location>
</feature>
<comment type="caution">
    <text evidence="7">The sequence shown here is derived from an EMBL/GenBank/DDBJ whole genome shotgun (WGS) entry which is preliminary data.</text>
</comment>
<evidence type="ECO:0000256" key="1">
    <source>
        <dbReference type="ARBA" id="ARBA00022692"/>
    </source>
</evidence>
<gene>
    <name evidence="7" type="ORF">O9X94_19590</name>
</gene>
<evidence type="ECO:0000256" key="2">
    <source>
        <dbReference type="ARBA" id="ARBA00022989"/>
    </source>
</evidence>
<dbReference type="PROSITE" id="PS50850">
    <property type="entry name" value="MFS"/>
    <property type="match status" value="1"/>
</dbReference>
<feature type="transmembrane region" description="Helical" evidence="5">
    <location>
        <begin position="107"/>
        <end position="125"/>
    </location>
</feature>
<feature type="transmembrane region" description="Helical" evidence="5">
    <location>
        <begin position="395"/>
        <end position="416"/>
    </location>
</feature>
<feature type="transmembrane region" description="Helical" evidence="5">
    <location>
        <begin position="334"/>
        <end position="357"/>
    </location>
</feature>
<dbReference type="PANTHER" id="PTHR23521">
    <property type="entry name" value="TRANSPORTER MFS SUPERFAMILY"/>
    <property type="match status" value="1"/>
</dbReference>
<feature type="domain" description="Major facilitator superfamily (MFS) profile" evidence="6">
    <location>
        <begin position="237"/>
        <end position="432"/>
    </location>
</feature>
<dbReference type="EMBL" id="JAPZLT010000012">
    <property type="protein sequence ID" value="MCZ7911532.1"/>
    <property type="molecule type" value="Genomic_DNA"/>
</dbReference>
<dbReference type="InterPro" id="IPR036259">
    <property type="entry name" value="MFS_trans_sf"/>
</dbReference>
<proteinExistence type="predicted"/>
<feature type="transmembrane region" description="Helical" evidence="5">
    <location>
        <begin position="76"/>
        <end position="95"/>
    </location>
</feature>
<keyword evidence="2 5" id="KW-1133">Transmembrane helix</keyword>
<dbReference type="AlphaFoldDB" id="A0A9X3KGS2"/>
<feature type="transmembrane region" description="Helical" evidence="5">
    <location>
        <begin position="308"/>
        <end position="328"/>
    </location>
</feature>
<dbReference type="InterPro" id="IPR011701">
    <property type="entry name" value="MFS"/>
</dbReference>
<evidence type="ECO:0000259" key="6">
    <source>
        <dbReference type="PROSITE" id="PS50850"/>
    </source>
</evidence>
<dbReference type="PANTHER" id="PTHR23521:SF3">
    <property type="entry name" value="MFS TRANSPORTER"/>
    <property type="match status" value="1"/>
</dbReference>
<sequence length="432" mass="45403">MLAAQTRFGLRQMGKRDSSYPHSLAGPSAVASKEGKWGALTLILAAQVSAMSVWFSSSAAIANIKLEQSISSMDEALLTSAVQIGFVVGTIVSALFSLSDRLDPRRLFSGCALVAALATLCLVFISPTGTLVVSLRFLTGLCMAGVYPVGMRMAATWASGDLGLLIGLLVGALTLGSASPHLLAATVEVSWQHIYLVASGSAFLAAILICFVHLGPNIRRATAVDFSKIAQSWRKPAIRKANIGYLGHMWELYAMWAWLSVFLHQSFAERGLISANTKAAWLTFIAIASGAIGSWLGGVLADRYGRTFVTIVAMAISGSCAAITGFLYDAPLILLVPVVIIWGISVITDSAQFSATVTELAEPSSVGTLLTAQTCAGFLLTLVSIQILPVVQGQLGWPGAFAMLALGPVIGCIAMARLRADPDARQIAGGKR</sequence>
<protein>
    <submittedName>
        <fullName evidence="7">MFS transporter</fullName>
    </submittedName>
</protein>
<name>A0A9X3KGS2_9HYPH</name>
<dbReference type="Pfam" id="PF07690">
    <property type="entry name" value="MFS_1"/>
    <property type="match status" value="1"/>
</dbReference>